<keyword evidence="7" id="KW-0915">Sodium</keyword>
<feature type="transmembrane region" description="Helical" evidence="11">
    <location>
        <begin position="180"/>
        <end position="203"/>
    </location>
</feature>
<feature type="transmembrane region" description="Helical" evidence="11">
    <location>
        <begin position="74"/>
        <end position="97"/>
    </location>
</feature>
<name>A0A8B7AH36_ORYAF</name>
<evidence type="ECO:0000256" key="3">
    <source>
        <dbReference type="ARBA" id="ARBA00022448"/>
    </source>
</evidence>
<dbReference type="GO" id="GO:0098719">
    <property type="term" value="P:sodium ion import across plasma membrane"/>
    <property type="evidence" value="ECO:0007669"/>
    <property type="project" value="TreeGrafter"/>
</dbReference>
<dbReference type="AlphaFoldDB" id="A0A8B7AH36"/>
<keyword evidence="3" id="KW-0813">Transport</keyword>
<feature type="transmembrane region" description="Helical" evidence="11">
    <location>
        <begin position="626"/>
        <end position="644"/>
    </location>
</feature>
<evidence type="ECO:0000256" key="9">
    <source>
        <dbReference type="ARBA" id="ARBA00023136"/>
    </source>
</evidence>
<dbReference type="SUPFAM" id="SSF51206">
    <property type="entry name" value="cAMP-binding domain-like"/>
    <property type="match status" value="1"/>
</dbReference>
<dbReference type="GO" id="GO:0015385">
    <property type="term" value="F:sodium:proton antiporter activity"/>
    <property type="evidence" value="ECO:0007669"/>
    <property type="project" value="InterPro"/>
</dbReference>
<feature type="transmembrane region" description="Helical" evidence="11">
    <location>
        <begin position="109"/>
        <end position="132"/>
    </location>
</feature>
<keyword evidence="6 11" id="KW-1133">Transmembrane helix</keyword>
<protein>
    <submittedName>
        <fullName evidence="14">Sodium/hydrogen exchanger 11</fullName>
    </submittedName>
</protein>
<dbReference type="Pfam" id="PF00999">
    <property type="entry name" value="Na_H_Exchanger"/>
    <property type="match status" value="1"/>
</dbReference>
<feature type="transmembrane region" description="Helical" evidence="11">
    <location>
        <begin position="47"/>
        <end position="67"/>
    </location>
</feature>
<dbReference type="Gene3D" id="1.20.120.350">
    <property type="entry name" value="Voltage-gated potassium channels. Chain C"/>
    <property type="match status" value="1"/>
</dbReference>
<dbReference type="InterPro" id="IPR006153">
    <property type="entry name" value="Cation/H_exchanger_TM"/>
</dbReference>
<proteinExistence type="inferred from homology"/>
<dbReference type="InterPro" id="IPR014710">
    <property type="entry name" value="RmlC-like_jellyroll"/>
</dbReference>
<keyword evidence="9 11" id="KW-0472">Membrane</keyword>
<evidence type="ECO:0000256" key="8">
    <source>
        <dbReference type="ARBA" id="ARBA00023065"/>
    </source>
</evidence>
<dbReference type="PANTHER" id="PTHR10110:SF91">
    <property type="entry name" value="SODIUM_HYDROGEN EXCHANGER 11"/>
    <property type="match status" value="1"/>
</dbReference>
<feature type="transmembrane region" description="Helical" evidence="11">
    <location>
        <begin position="209"/>
        <end position="228"/>
    </location>
</feature>
<dbReference type="FunFam" id="1.20.120.350:FF:000050">
    <property type="entry name" value="Solute carrier family 9 member C1"/>
    <property type="match status" value="1"/>
</dbReference>
<comment type="similarity">
    <text evidence="2">Belongs to the monovalent cation:proton antiporter 1 (CPA1) transporter (TC 2.A.36) family.</text>
</comment>
<dbReference type="InterPro" id="IPR000595">
    <property type="entry name" value="cNMP-bd_dom"/>
</dbReference>
<evidence type="ECO:0000256" key="10">
    <source>
        <dbReference type="ARBA" id="ARBA00023201"/>
    </source>
</evidence>
<evidence type="ECO:0000256" key="11">
    <source>
        <dbReference type="SAM" id="Phobius"/>
    </source>
</evidence>
<feature type="transmembrane region" description="Helical" evidence="11">
    <location>
        <begin position="294"/>
        <end position="315"/>
    </location>
</feature>
<dbReference type="InterPro" id="IPR018490">
    <property type="entry name" value="cNMP-bd_dom_sf"/>
</dbReference>
<feature type="transmembrane region" description="Helical" evidence="11">
    <location>
        <begin position="602"/>
        <end position="620"/>
    </location>
</feature>
<organism evidence="13 14">
    <name type="scientific">Orycteropus afer afer</name>
    <dbReference type="NCBI Taxonomy" id="1230840"/>
    <lineage>
        <taxon>Eukaryota</taxon>
        <taxon>Metazoa</taxon>
        <taxon>Chordata</taxon>
        <taxon>Craniata</taxon>
        <taxon>Vertebrata</taxon>
        <taxon>Euteleostomi</taxon>
        <taxon>Mammalia</taxon>
        <taxon>Eutheria</taxon>
        <taxon>Afrotheria</taxon>
        <taxon>Tubulidentata</taxon>
        <taxon>Orycteropodidae</taxon>
        <taxon>Orycteropus</taxon>
    </lineage>
</organism>
<comment type="subcellular location">
    <subcellularLocation>
        <location evidence="1">Membrane</location>
        <topology evidence="1">Multi-pass membrane protein</topology>
    </subcellularLocation>
</comment>
<evidence type="ECO:0000313" key="14">
    <source>
        <dbReference type="RefSeq" id="XP_007945321.1"/>
    </source>
</evidence>
<dbReference type="RefSeq" id="XP_007945321.1">
    <property type="nucleotide sequence ID" value="XM_007947130.1"/>
</dbReference>
<dbReference type="Proteomes" id="UP000694850">
    <property type="component" value="Unplaced"/>
</dbReference>
<evidence type="ECO:0000259" key="12">
    <source>
        <dbReference type="PROSITE" id="PS50042"/>
    </source>
</evidence>
<dbReference type="GO" id="GO:0051453">
    <property type="term" value="P:regulation of intracellular pH"/>
    <property type="evidence" value="ECO:0007669"/>
    <property type="project" value="TreeGrafter"/>
</dbReference>
<evidence type="ECO:0000256" key="4">
    <source>
        <dbReference type="ARBA" id="ARBA00022449"/>
    </source>
</evidence>
<feature type="transmembrane region" description="Helical" evidence="11">
    <location>
        <begin position="263"/>
        <end position="282"/>
    </location>
</feature>
<keyword evidence="13" id="KW-1185">Reference proteome</keyword>
<feature type="transmembrane region" description="Helical" evidence="11">
    <location>
        <begin position="327"/>
        <end position="348"/>
    </location>
</feature>
<feature type="transmembrane region" description="Helical" evidence="11">
    <location>
        <begin position="360"/>
        <end position="380"/>
    </location>
</feature>
<evidence type="ECO:0000256" key="1">
    <source>
        <dbReference type="ARBA" id="ARBA00004141"/>
    </source>
</evidence>
<keyword evidence="5 11" id="KW-0812">Transmembrane</keyword>
<feature type="transmembrane region" description="Helical" evidence="11">
    <location>
        <begin position="21"/>
        <end position="41"/>
    </location>
</feature>
<dbReference type="PROSITE" id="PS50042">
    <property type="entry name" value="CNMP_BINDING_3"/>
    <property type="match status" value="1"/>
</dbReference>
<dbReference type="Gene3D" id="2.60.120.10">
    <property type="entry name" value="Jelly Rolls"/>
    <property type="match status" value="1"/>
</dbReference>
<dbReference type="CTD" id="284525"/>
<sequence>MNSTKTDVLCGWTSDYPVGETHFIVLVCSIIVLGGFLKSYIKNSEVIVLSILSLSGFVLGQLAYRFVKIHKFVYPLLSTSSFSLYCYFLPIIMFVAALDMDFYVLKNEFWQVLLIGSISCCVSVAATGYVALKLNKEMWDSQSSVLFGITLTIIDPLHSVNSLKTIGVSKMFINTVRGESLIMCSITFIVIGFFRATTIHINIFEDLDALLTLSLQIFGGIICGYLCARIIQFILIDLLSNTLSNVILCFSMVYMTFYIAEVFGTSGIIALITVGLNLDSLSFKPRIELVITKFLIMFSSVYHQLIYTFFGIVIGCGEIKKFKFHNIVFIFISFVILNIVRLVIMVLVSPVIMHSSYKNSWRWGVIISWSGIKGVLNLLLAPEVYNLAETKIRSPHMCILYVQVISLLTMGINSYMMIQSARTLGLGSSSLPRQIAMQNAIEHIREIIQNTITLFKTEKILANVNWTLVEEKANIEYTIPFSHVSHKKEKFPTDEDLIEEARLHVAVIQMSSFEKQCNDGLLSVAAAQILIGATKSCCPIRGKFMSIYDVSTYVRARSWLMKFKTILTILEYHKEKPLYIPSENNKFSFIIYHTVFSEEFEYAQYIITLIYIYPMIVHLWQMARELNVTALISINYYFMLLYILQTTFKIMILKRKYFQQCWNTLEFLIMAVGLVDIFCIYSVRLRPENLILIQITIILGYVRMIRFLPIIKVTIPVLINIVDVLIKKRLSLMYSITKGYVKSQEATKLLIKQISSRESIYQKLYDILETNRRDAMKELGHIEHEGRDVVIALKSKQAIQNVICKAQKNLTFLWSRGIIDKHEGIEINKVLLKKIKALNNFPVAIPPPTPDKYLHNIIWLENKEILTDFFKKKAKLACFDYGDIIYKEGEMPQGIYLIISGMAILRGSPPSFGTDNTLKPDRESKAMFTEFCTSGDIIGELSCLLKRESEYTAICETTLQACFISLEDLYEGFDVFWPSLEYKIWLKLALHTASQYFESSLVDEDLTFQKCVESNHAYVETLSSYNEMIIDKVTIKFVIIVYGSVIDMKTEKHYFAPFMIPKSCEQLQGTSELSKLLIILASEPANNVNNNTTVTVFGLA</sequence>
<dbReference type="InterPro" id="IPR027359">
    <property type="entry name" value="Volt_channel_dom_sf"/>
</dbReference>
<dbReference type="InterPro" id="IPR018422">
    <property type="entry name" value="Cation/H_exchanger_CPA1"/>
</dbReference>
<keyword evidence="4" id="KW-0050">Antiport</keyword>
<feature type="transmembrane region" description="Helical" evidence="11">
    <location>
        <begin position="704"/>
        <end position="726"/>
    </location>
</feature>
<accession>A0A8B7AH36</accession>
<evidence type="ECO:0000256" key="7">
    <source>
        <dbReference type="ARBA" id="ARBA00023053"/>
    </source>
</evidence>
<reference evidence="14" key="1">
    <citation type="submission" date="2025-08" db="UniProtKB">
        <authorList>
            <consortium name="RefSeq"/>
        </authorList>
    </citation>
    <scope>IDENTIFICATION</scope>
</reference>
<feature type="transmembrane region" description="Helical" evidence="11">
    <location>
        <begin position="400"/>
        <end position="418"/>
    </location>
</feature>
<dbReference type="Pfam" id="PF00027">
    <property type="entry name" value="cNMP_binding"/>
    <property type="match status" value="1"/>
</dbReference>
<evidence type="ECO:0000256" key="5">
    <source>
        <dbReference type="ARBA" id="ARBA00022692"/>
    </source>
</evidence>
<keyword evidence="8" id="KW-0406">Ion transport</keyword>
<dbReference type="CDD" id="cd00038">
    <property type="entry name" value="CAP_ED"/>
    <property type="match status" value="1"/>
</dbReference>
<evidence type="ECO:0000313" key="13">
    <source>
        <dbReference type="Proteomes" id="UP000694850"/>
    </source>
</evidence>
<feature type="transmembrane region" description="Helical" evidence="11">
    <location>
        <begin position="665"/>
        <end position="684"/>
    </location>
</feature>
<keyword evidence="10" id="KW-0739">Sodium transport</keyword>
<dbReference type="OrthoDB" id="441412at2759"/>
<dbReference type="GeneID" id="103202288"/>
<dbReference type="FunFam" id="2.60.120.10:FF:000144">
    <property type="entry name" value="sodium/hydrogen exchanger 11 isoform X2"/>
    <property type="match status" value="1"/>
</dbReference>
<dbReference type="PANTHER" id="PTHR10110">
    <property type="entry name" value="SODIUM/HYDROGEN EXCHANGER"/>
    <property type="match status" value="1"/>
</dbReference>
<dbReference type="GO" id="GO:0015386">
    <property type="term" value="F:potassium:proton antiporter activity"/>
    <property type="evidence" value="ECO:0007669"/>
    <property type="project" value="TreeGrafter"/>
</dbReference>
<feature type="domain" description="Cyclic nucleotide-binding" evidence="12">
    <location>
        <begin position="879"/>
        <end position="953"/>
    </location>
</feature>
<gene>
    <name evidence="14" type="primary">SLC9C2</name>
</gene>
<dbReference type="GO" id="GO:0005886">
    <property type="term" value="C:plasma membrane"/>
    <property type="evidence" value="ECO:0007669"/>
    <property type="project" value="TreeGrafter"/>
</dbReference>
<evidence type="ECO:0000256" key="2">
    <source>
        <dbReference type="ARBA" id="ARBA00007367"/>
    </source>
</evidence>
<evidence type="ECO:0000256" key="6">
    <source>
        <dbReference type="ARBA" id="ARBA00022989"/>
    </source>
</evidence>